<dbReference type="Proteomes" id="UP000326202">
    <property type="component" value="Chromosome"/>
</dbReference>
<dbReference type="SUPFAM" id="SSF50156">
    <property type="entry name" value="PDZ domain-like"/>
    <property type="match status" value="1"/>
</dbReference>
<protein>
    <recommendedName>
        <fullName evidence="11">Zinc metalloprotease</fullName>
        <ecNumber evidence="11">3.4.24.-</ecNumber>
    </recommendedName>
</protein>
<feature type="transmembrane region" description="Helical" evidence="11">
    <location>
        <begin position="111"/>
        <end position="136"/>
    </location>
</feature>
<dbReference type="AlphaFoldDB" id="A0A5J6MIB7"/>
<comment type="subcellular location">
    <subcellularLocation>
        <location evidence="2">Membrane</location>
        <topology evidence="2">Multi-pass membrane protein</topology>
    </subcellularLocation>
</comment>
<dbReference type="InterPro" id="IPR001478">
    <property type="entry name" value="PDZ"/>
</dbReference>
<dbReference type="PANTHER" id="PTHR42837">
    <property type="entry name" value="REGULATOR OF SIGMA-E PROTEASE RSEP"/>
    <property type="match status" value="1"/>
</dbReference>
<feature type="transmembrane region" description="Helical" evidence="11">
    <location>
        <begin position="344"/>
        <end position="362"/>
    </location>
</feature>
<keyword evidence="14" id="KW-1185">Reference proteome</keyword>
<dbReference type="EC" id="3.4.24.-" evidence="11"/>
<sequence length="379" mass="40768">MLDFLPPFLQYPVSFVAVLTVVVFVHELGHYLVARWAGVKVEVFSIGFGPQLFGFTDSHGTRWKVSALPLGGYVKMFGDREETDAGGDQSRPMTPQERSVSFFHKSVFRRMAIVVAGPASNYVFAAIVFTILFASFGQQVSSTVVGGVTEGSAAAAAGLEPGDKVISLNGQPVTRFEQIARTVEMGLNEPLTIGVERGGEALTLKAVPQVVVLTDNFGNQHSAGRLGISSSGDAEVIHYGPVQAVGAAMRETANATSNILKAVWQMVIGTRSSDELGGVLRIGKMSGDVAKLGFPAWVTFTAVLSINLGLINLFPVPMLDGGHLVFYMAEATRGRRLSARAEEWGLRIGLAMVLTLFVFATWNDLVSLEIFKHFRTLIG</sequence>
<dbReference type="KEGG" id="htq:FRZ44_24550"/>
<dbReference type="GO" id="GO:0006508">
    <property type="term" value="P:proteolysis"/>
    <property type="evidence" value="ECO:0007669"/>
    <property type="project" value="UniProtKB-KW"/>
</dbReference>
<keyword evidence="9 11" id="KW-0482">Metalloprotease</keyword>
<dbReference type="GO" id="GO:0016020">
    <property type="term" value="C:membrane"/>
    <property type="evidence" value="ECO:0007669"/>
    <property type="project" value="UniProtKB-SubCell"/>
</dbReference>
<dbReference type="PROSITE" id="PS50106">
    <property type="entry name" value="PDZ"/>
    <property type="match status" value="1"/>
</dbReference>
<dbReference type="RefSeq" id="WP_151177439.1">
    <property type="nucleotide sequence ID" value="NZ_CP042906.1"/>
</dbReference>
<feature type="domain" description="PDZ" evidence="12">
    <location>
        <begin position="136"/>
        <end position="173"/>
    </location>
</feature>
<evidence type="ECO:0000313" key="13">
    <source>
        <dbReference type="EMBL" id="QEX17159.1"/>
    </source>
</evidence>
<dbReference type="EMBL" id="CP042906">
    <property type="protein sequence ID" value="QEX17159.1"/>
    <property type="molecule type" value="Genomic_DNA"/>
</dbReference>
<evidence type="ECO:0000256" key="5">
    <source>
        <dbReference type="ARBA" id="ARBA00022692"/>
    </source>
</evidence>
<evidence type="ECO:0000256" key="1">
    <source>
        <dbReference type="ARBA" id="ARBA00001947"/>
    </source>
</evidence>
<gene>
    <name evidence="13" type="ORF">FRZ44_24550</name>
</gene>
<evidence type="ECO:0000256" key="8">
    <source>
        <dbReference type="ARBA" id="ARBA00022989"/>
    </source>
</evidence>
<dbReference type="CDD" id="cd23081">
    <property type="entry name" value="cpPDZ_EcRseP-like"/>
    <property type="match status" value="1"/>
</dbReference>
<comment type="cofactor">
    <cofactor evidence="1 11">
        <name>Zn(2+)</name>
        <dbReference type="ChEBI" id="CHEBI:29105"/>
    </cofactor>
</comment>
<evidence type="ECO:0000256" key="6">
    <source>
        <dbReference type="ARBA" id="ARBA00022801"/>
    </source>
</evidence>
<proteinExistence type="inferred from homology"/>
<dbReference type="PANTHER" id="PTHR42837:SF2">
    <property type="entry name" value="MEMBRANE METALLOPROTEASE ARASP2, CHLOROPLASTIC-RELATED"/>
    <property type="match status" value="1"/>
</dbReference>
<dbReference type="Gene3D" id="2.30.42.10">
    <property type="match status" value="1"/>
</dbReference>
<feature type="transmembrane region" description="Helical" evidence="11">
    <location>
        <begin position="12"/>
        <end position="33"/>
    </location>
</feature>
<evidence type="ECO:0000256" key="11">
    <source>
        <dbReference type="RuleBase" id="RU362031"/>
    </source>
</evidence>
<reference evidence="13 14" key="1">
    <citation type="submission" date="2019-08" db="EMBL/GenBank/DDBJ databases">
        <title>Hyperibacter terrae gen. nov., sp. nov. and Hyperibacter viscosus sp. nov., two new members in the family Rhodospirillaceae isolated from the rhizosphere of Hypericum perforatum.</title>
        <authorList>
            <person name="Noviana Z."/>
        </authorList>
    </citation>
    <scope>NUCLEOTIDE SEQUENCE [LARGE SCALE GENOMIC DNA]</scope>
    <source>
        <strain evidence="13 14">R5913</strain>
    </source>
</reference>
<evidence type="ECO:0000256" key="2">
    <source>
        <dbReference type="ARBA" id="ARBA00004141"/>
    </source>
</evidence>
<keyword evidence="8 11" id="KW-1133">Transmembrane helix</keyword>
<comment type="similarity">
    <text evidence="3 11">Belongs to the peptidase M50B family.</text>
</comment>
<dbReference type="InterPro" id="IPR041489">
    <property type="entry name" value="PDZ_6"/>
</dbReference>
<evidence type="ECO:0000256" key="3">
    <source>
        <dbReference type="ARBA" id="ARBA00007931"/>
    </source>
</evidence>
<evidence type="ECO:0000313" key="14">
    <source>
        <dbReference type="Proteomes" id="UP000326202"/>
    </source>
</evidence>
<evidence type="ECO:0000256" key="7">
    <source>
        <dbReference type="ARBA" id="ARBA00022833"/>
    </source>
</evidence>
<dbReference type="NCBIfam" id="TIGR00054">
    <property type="entry name" value="RIP metalloprotease RseP"/>
    <property type="match status" value="1"/>
</dbReference>
<dbReference type="SMART" id="SM00228">
    <property type="entry name" value="PDZ"/>
    <property type="match status" value="1"/>
</dbReference>
<dbReference type="GO" id="GO:0004222">
    <property type="term" value="F:metalloendopeptidase activity"/>
    <property type="evidence" value="ECO:0007669"/>
    <property type="project" value="InterPro"/>
</dbReference>
<dbReference type="OrthoDB" id="9782003at2"/>
<dbReference type="InterPro" id="IPR004387">
    <property type="entry name" value="Pept_M50_Zn"/>
</dbReference>
<evidence type="ECO:0000256" key="4">
    <source>
        <dbReference type="ARBA" id="ARBA00022670"/>
    </source>
</evidence>
<dbReference type="CDD" id="cd06163">
    <property type="entry name" value="S2P-M50_PDZ_RseP-like"/>
    <property type="match status" value="1"/>
</dbReference>
<evidence type="ECO:0000259" key="12">
    <source>
        <dbReference type="PROSITE" id="PS50106"/>
    </source>
</evidence>
<keyword evidence="4 13" id="KW-0645">Protease</keyword>
<keyword evidence="7 11" id="KW-0862">Zinc</keyword>
<feature type="transmembrane region" description="Helical" evidence="11">
    <location>
        <begin position="294"/>
        <end position="314"/>
    </location>
</feature>
<dbReference type="Pfam" id="PF02163">
    <property type="entry name" value="Peptidase_M50"/>
    <property type="match status" value="1"/>
</dbReference>
<keyword evidence="6 11" id="KW-0378">Hydrolase</keyword>
<dbReference type="GO" id="GO:0046872">
    <property type="term" value="F:metal ion binding"/>
    <property type="evidence" value="ECO:0007669"/>
    <property type="project" value="UniProtKB-KW"/>
</dbReference>
<evidence type="ECO:0000256" key="10">
    <source>
        <dbReference type="ARBA" id="ARBA00023136"/>
    </source>
</evidence>
<keyword evidence="5 11" id="KW-0812">Transmembrane</keyword>
<keyword evidence="10 11" id="KW-0472">Membrane</keyword>
<name>A0A5J6MIB7_9PROT</name>
<evidence type="ECO:0000256" key="9">
    <source>
        <dbReference type="ARBA" id="ARBA00023049"/>
    </source>
</evidence>
<accession>A0A5J6MIB7</accession>
<dbReference type="InterPro" id="IPR036034">
    <property type="entry name" value="PDZ_sf"/>
</dbReference>
<dbReference type="InterPro" id="IPR008915">
    <property type="entry name" value="Peptidase_M50"/>
</dbReference>
<organism evidence="13 14">
    <name type="scientific">Hypericibacter terrae</name>
    <dbReference type="NCBI Taxonomy" id="2602015"/>
    <lineage>
        <taxon>Bacteria</taxon>
        <taxon>Pseudomonadati</taxon>
        <taxon>Pseudomonadota</taxon>
        <taxon>Alphaproteobacteria</taxon>
        <taxon>Rhodospirillales</taxon>
        <taxon>Dongiaceae</taxon>
        <taxon>Hypericibacter</taxon>
    </lineage>
</organism>
<keyword evidence="11" id="KW-0479">Metal-binding</keyword>
<dbReference type="Pfam" id="PF17820">
    <property type="entry name" value="PDZ_6"/>
    <property type="match status" value="1"/>
</dbReference>